<comment type="similarity">
    <text evidence="3">Belongs to the NUF2 family.</text>
</comment>
<dbReference type="GO" id="GO:0044877">
    <property type="term" value="F:protein-containing complex binding"/>
    <property type="evidence" value="ECO:0007669"/>
    <property type="project" value="TreeGrafter"/>
</dbReference>
<evidence type="ECO:0000256" key="2">
    <source>
        <dbReference type="ARBA" id="ARBA00004629"/>
    </source>
</evidence>
<gene>
    <name evidence="15" type="ORF">NP493_747g00007</name>
</gene>
<dbReference type="Gene3D" id="1.10.418.60">
    <property type="entry name" value="Ncd80 complex, Nuf2 subunit"/>
    <property type="match status" value="1"/>
</dbReference>
<keyword evidence="5" id="KW-0132">Cell division</keyword>
<protein>
    <recommendedName>
        <fullName evidence="14">Kinetochore protein Nuf2 N-terminal domain-containing protein</fullName>
    </recommendedName>
</protein>
<proteinExistence type="inferred from homology"/>
<evidence type="ECO:0000313" key="15">
    <source>
        <dbReference type="EMBL" id="KAK2175158.1"/>
    </source>
</evidence>
<reference evidence="15" key="1">
    <citation type="journal article" date="2023" name="Mol. Biol. Evol.">
        <title>Third-Generation Sequencing Reveals the Adaptive Role of the Epigenome in Three Deep-Sea Polychaetes.</title>
        <authorList>
            <person name="Perez M."/>
            <person name="Aroh O."/>
            <person name="Sun Y."/>
            <person name="Lan Y."/>
            <person name="Juniper S.K."/>
            <person name="Young C.R."/>
            <person name="Angers B."/>
            <person name="Qian P.Y."/>
        </authorList>
    </citation>
    <scope>NUCLEOTIDE SEQUENCE</scope>
    <source>
        <strain evidence="15">R07B-5</strain>
    </source>
</reference>
<dbReference type="InterPro" id="IPR005549">
    <property type="entry name" value="Kinetochore_Nuf2_N"/>
</dbReference>
<keyword evidence="7" id="KW-0995">Kinetochore</keyword>
<feature type="domain" description="Kinetochore protein Nuf2 N-terminal" evidence="14">
    <location>
        <begin position="4"/>
        <end position="143"/>
    </location>
</feature>
<dbReference type="GO" id="GO:0007052">
    <property type="term" value="P:mitotic spindle organization"/>
    <property type="evidence" value="ECO:0007669"/>
    <property type="project" value="TreeGrafter"/>
</dbReference>
<keyword evidence="6" id="KW-0498">Mitosis</keyword>
<evidence type="ECO:0000256" key="7">
    <source>
        <dbReference type="ARBA" id="ARBA00022838"/>
    </source>
</evidence>
<comment type="caution">
    <text evidence="15">The sequence shown here is derived from an EMBL/GenBank/DDBJ whole genome shotgun (WGS) entry which is preliminary data.</text>
</comment>
<keyword evidence="16" id="KW-1185">Reference proteome</keyword>
<feature type="coiled-coil region" evidence="12">
    <location>
        <begin position="136"/>
        <end position="170"/>
    </location>
</feature>
<dbReference type="AlphaFoldDB" id="A0AAD9KP88"/>
<dbReference type="Pfam" id="PF03800">
    <property type="entry name" value="Nuf2"/>
    <property type="match status" value="1"/>
</dbReference>
<dbReference type="Proteomes" id="UP001209878">
    <property type="component" value="Unassembled WGS sequence"/>
</dbReference>
<keyword evidence="9" id="KW-0539">Nucleus</keyword>
<evidence type="ECO:0000313" key="16">
    <source>
        <dbReference type="Proteomes" id="UP001209878"/>
    </source>
</evidence>
<evidence type="ECO:0000256" key="6">
    <source>
        <dbReference type="ARBA" id="ARBA00022776"/>
    </source>
</evidence>
<name>A0AAD9KP88_RIDPI</name>
<dbReference type="GO" id="GO:0045132">
    <property type="term" value="P:meiotic chromosome segregation"/>
    <property type="evidence" value="ECO:0007669"/>
    <property type="project" value="TreeGrafter"/>
</dbReference>
<keyword evidence="8 12" id="KW-0175">Coiled coil</keyword>
<evidence type="ECO:0000259" key="14">
    <source>
        <dbReference type="Pfam" id="PF03800"/>
    </source>
</evidence>
<evidence type="ECO:0000256" key="8">
    <source>
        <dbReference type="ARBA" id="ARBA00023054"/>
    </source>
</evidence>
<keyword evidence="10" id="KW-0131">Cell cycle</keyword>
<evidence type="ECO:0000256" key="1">
    <source>
        <dbReference type="ARBA" id="ARBA00004123"/>
    </source>
</evidence>
<feature type="region of interest" description="Disordered" evidence="13">
    <location>
        <begin position="195"/>
        <end position="215"/>
    </location>
</feature>
<keyword evidence="11" id="KW-0137">Centromere</keyword>
<evidence type="ECO:0000256" key="12">
    <source>
        <dbReference type="SAM" id="Coils"/>
    </source>
</evidence>
<sequence length="354" mass="40866">MGSYSFPVLPIGHILETLNQTLELAISEHDFSAPKKERLMHFYTMILGNILHNMNPDIVHLPQLPMSEKQMEFPELHEDAIPLFNLTIAMQRVMYTCGLDNFHVGDILQQKPKRFQRILSAFVNFMHFQEERCDVFSNMKKENKALVEQRNMLLREIDELQEKVNEVKATRAQHEPEVMQLKKVIDELYESINRSHNTSNSKRKALSEAKANNSEKKAAIASLREELVALRSEGTRLASHIVQSPERMRTEQERMAQKLSALRETRDLRLTQLTEQCKKRQMQTLRASEIDTACKLMAAVKEQVDREKEVMMDIDVSEEVMMEMLFAGRCAGNTIETQNCVKGGKDFKVDLATQ</sequence>
<comment type="subcellular location">
    <subcellularLocation>
        <location evidence="2">Chromosome</location>
        <location evidence="2">Centromere</location>
        <location evidence="2">Kinetochore</location>
    </subcellularLocation>
    <subcellularLocation>
        <location evidence="1">Nucleus</location>
    </subcellularLocation>
</comment>
<dbReference type="GO" id="GO:0051383">
    <property type="term" value="P:kinetochore organization"/>
    <property type="evidence" value="ECO:0007669"/>
    <property type="project" value="TreeGrafter"/>
</dbReference>
<dbReference type="GO" id="GO:0005634">
    <property type="term" value="C:nucleus"/>
    <property type="evidence" value="ECO:0007669"/>
    <property type="project" value="UniProtKB-SubCell"/>
</dbReference>
<dbReference type="PANTHER" id="PTHR21650">
    <property type="entry name" value="MEMBRALIN/KINETOCHORE PROTEIN NUF2"/>
    <property type="match status" value="1"/>
</dbReference>
<dbReference type="InterPro" id="IPR038275">
    <property type="entry name" value="Nuf2_N_sf"/>
</dbReference>
<organism evidence="15 16">
    <name type="scientific">Ridgeia piscesae</name>
    <name type="common">Tubeworm</name>
    <dbReference type="NCBI Taxonomy" id="27915"/>
    <lineage>
        <taxon>Eukaryota</taxon>
        <taxon>Metazoa</taxon>
        <taxon>Spiralia</taxon>
        <taxon>Lophotrochozoa</taxon>
        <taxon>Annelida</taxon>
        <taxon>Polychaeta</taxon>
        <taxon>Sedentaria</taxon>
        <taxon>Canalipalpata</taxon>
        <taxon>Sabellida</taxon>
        <taxon>Siboglinidae</taxon>
        <taxon>Ridgeia</taxon>
    </lineage>
</organism>
<evidence type="ECO:0000256" key="10">
    <source>
        <dbReference type="ARBA" id="ARBA00023306"/>
    </source>
</evidence>
<evidence type="ECO:0000256" key="9">
    <source>
        <dbReference type="ARBA" id="ARBA00023242"/>
    </source>
</evidence>
<evidence type="ECO:0000256" key="13">
    <source>
        <dbReference type="SAM" id="MobiDB-lite"/>
    </source>
</evidence>
<accession>A0AAD9KP88</accession>
<keyword evidence="4" id="KW-0158">Chromosome</keyword>
<evidence type="ECO:0000256" key="11">
    <source>
        <dbReference type="ARBA" id="ARBA00023328"/>
    </source>
</evidence>
<dbReference type="PANTHER" id="PTHR21650:SF2">
    <property type="entry name" value="KINETOCHORE PROTEIN NUF2"/>
    <property type="match status" value="1"/>
</dbReference>
<dbReference type="GO" id="GO:0051315">
    <property type="term" value="P:attachment of mitotic spindle microtubules to kinetochore"/>
    <property type="evidence" value="ECO:0007669"/>
    <property type="project" value="TreeGrafter"/>
</dbReference>
<dbReference type="GO" id="GO:0031262">
    <property type="term" value="C:Ndc80 complex"/>
    <property type="evidence" value="ECO:0007669"/>
    <property type="project" value="InterPro"/>
</dbReference>
<evidence type="ECO:0000256" key="3">
    <source>
        <dbReference type="ARBA" id="ARBA00005498"/>
    </source>
</evidence>
<evidence type="ECO:0000256" key="4">
    <source>
        <dbReference type="ARBA" id="ARBA00022454"/>
    </source>
</evidence>
<dbReference type="GO" id="GO:0051301">
    <property type="term" value="P:cell division"/>
    <property type="evidence" value="ECO:0007669"/>
    <property type="project" value="UniProtKB-KW"/>
</dbReference>
<evidence type="ECO:0000256" key="5">
    <source>
        <dbReference type="ARBA" id="ARBA00022618"/>
    </source>
</evidence>
<dbReference type="EMBL" id="JAODUO010000746">
    <property type="protein sequence ID" value="KAK2175158.1"/>
    <property type="molecule type" value="Genomic_DNA"/>
</dbReference>